<dbReference type="Pfam" id="PF00589">
    <property type="entry name" value="Phage_integrase"/>
    <property type="match status" value="1"/>
</dbReference>
<evidence type="ECO:0000256" key="1">
    <source>
        <dbReference type="ARBA" id="ARBA00008857"/>
    </source>
</evidence>
<dbReference type="InterPro" id="IPR011010">
    <property type="entry name" value="DNA_brk_join_enz"/>
</dbReference>
<dbReference type="GO" id="GO:0003677">
    <property type="term" value="F:DNA binding"/>
    <property type="evidence" value="ECO:0007669"/>
    <property type="project" value="UniProtKB-KW"/>
</dbReference>
<accession>A0A845QRR5</accession>
<keyword evidence="6" id="KW-1185">Reference proteome</keyword>
<organism evidence="5 6">
    <name type="scientific">Anaerotruncus colihominis</name>
    <dbReference type="NCBI Taxonomy" id="169435"/>
    <lineage>
        <taxon>Bacteria</taxon>
        <taxon>Bacillati</taxon>
        <taxon>Bacillota</taxon>
        <taxon>Clostridia</taxon>
        <taxon>Eubacteriales</taxon>
        <taxon>Oscillospiraceae</taxon>
        <taxon>Anaerotruncus</taxon>
    </lineage>
</organism>
<gene>
    <name evidence="5" type="ORF">D0435_13670</name>
</gene>
<dbReference type="AlphaFoldDB" id="A0A845QRR5"/>
<dbReference type="GO" id="GO:0006310">
    <property type="term" value="P:DNA recombination"/>
    <property type="evidence" value="ECO:0007669"/>
    <property type="project" value="UniProtKB-KW"/>
</dbReference>
<dbReference type="GO" id="GO:0015074">
    <property type="term" value="P:DNA integration"/>
    <property type="evidence" value="ECO:0007669"/>
    <property type="project" value="InterPro"/>
</dbReference>
<keyword evidence="3" id="KW-0233">DNA recombination</keyword>
<dbReference type="Gene3D" id="1.10.443.10">
    <property type="entry name" value="Intergrase catalytic core"/>
    <property type="match status" value="1"/>
</dbReference>
<comment type="caution">
    <text evidence="5">The sequence shown here is derived from an EMBL/GenBank/DDBJ whole genome shotgun (WGS) entry which is preliminary data.</text>
</comment>
<dbReference type="Gene3D" id="1.10.150.130">
    <property type="match status" value="1"/>
</dbReference>
<evidence type="ECO:0000259" key="4">
    <source>
        <dbReference type="PROSITE" id="PS51898"/>
    </source>
</evidence>
<evidence type="ECO:0000313" key="5">
    <source>
        <dbReference type="EMBL" id="NBH62698.1"/>
    </source>
</evidence>
<sequence length="320" mass="36750">MWKIWKGSGLTMKKIMMNDVAEKSIKKVFDDFVLSAKAKGRAGVTIKKYYEHLQSISKHLDIEEPLSELTKAKLNKMVVSMREAGLAQNSVSSYVRVMKTFLNWCNQEGISGLSIEGVKEIETIKPTYTDEELEKLLKKPKKESGFCEYRNWVIINFLMNSGCRAATIRNIRNEDVDIAAKQVNFRHTKNKKVQIIPLCNVMCSILSEYMAIRKGKLSDYLFCNQYGEQLTDNALRLAIVHYNNSRGVKKTSIHLFRHTFARKYLIDCGGDAFTLQKILGHSTLKMTKHYCAIFDSDIANNYEQLSPLAQIQREGKRIKR</sequence>
<protein>
    <submittedName>
        <fullName evidence="5">Site-specific integrase</fullName>
    </submittedName>
</protein>
<dbReference type="SUPFAM" id="SSF56349">
    <property type="entry name" value="DNA breaking-rejoining enzymes"/>
    <property type="match status" value="1"/>
</dbReference>
<dbReference type="CDD" id="cd00397">
    <property type="entry name" value="DNA_BRE_C"/>
    <property type="match status" value="1"/>
</dbReference>
<dbReference type="InterPro" id="IPR013762">
    <property type="entry name" value="Integrase-like_cat_sf"/>
</dbReference>
<name>A0A845QRR5_9FIRM</name>
<dbReference type="InterPro" id="IPR010998">
    <property type="entry name" value="Integrase_recombinase_N"/>
</dbReference>
<evidence type="ECO:0000256" key="3">
    <source>
        <dbReference type="ARBA" id="ARBA00023172"/>
    </source>
</evidence>
<evidence type="ECO:0000256" key="2">
    <source>
        <dbReference type="ARBA" id="ARBA00023125"/>
    </source>
</evidence>
<dbReference type="PANTHER" id="PTHR30349">
    <property type="entry name" value="PHAGE INTEGRASE-RELATED"/>
    <property type="match status" value="1"/>
</dbReference>
<proteinExistence type="inferred from homology"/>
<dbReference type="EMBL" id="QXWK01000031">
    <property type="protein sequence ID" value="NBH62698.1"/>
    <property type="molecule type" value="Genomic_DNA"/>
</dbReference>
<reference evidence="5 6" key="1">
    <citation type="submission" date="2018-08" db="EMBL/GenBank/DDBJ databases">
        <title>Murine metabolic-syndrome-specific gut microbial biobank.</title>
        <authorList>
            <person name="Liu C."/>
        </authorList>
    </citation>
    <scope>NUCLEOTIDE SEQUENCE [LARGE SCALE GENOMIC DNA]</scope>
    <source>
        <strain evidence="5 6">28</strain>
    </source>
</reference>
<evidence type="ECO:0000313" key="6">
    <source>
        <dbReference type="Proteomes" id="UP000446866"/>
    </source>
</evidence>
<dbReference type="PROSITE" id="PS51898">
    <property type="entry name" value="TYR_RECOMBINASE"/>
    <property type="match status" value="1"/>
</dbReference>
<dbReference type="InterPro" id="IPR050090">
    <property type="entry name" value="Tyrosine_recombinase_XerCD"/>
</dbReference>
<feature type="domain" description="Tyr recombinase" evidence="4">
    <location>
        <begin position="123"/>
        <end position="303"/>
    </location>
</feature>
<keyword evidence="2" id="KW-0238">DNA-binding</keyword>
<dbReference type="Proteomes" id="UP000446866">
    <property type="component" value="Unassembled WGS sequence"/>
</dbReference>
<comment type="similarity">
    <text evidence="1">Belongs to the 'phage' integrase family.</text>
</comment>
<dbReference type="InterPro" id="IPR002104">
    <property type="entry name" value="Integrase_catalytic"/>
</dbReference>
<dbReference type="PANTHER" id="PTHR30349:SF41">
    <property type="entry name" value="INTEGRASE_RECOMBINASE PROTEIN MJ0367-RELATED"/>
    <property type="match status" value="1"/>
</dbReference>